<feature type="transmembrane region" description="Helical" evidence="6">
    <location>
        <begin position="219"/>
        <end position="237"/>
    </location>
</feature>
<dbReference type="PANTHER" id="PTHR42718:SF39">
    <property type="entry name" value="ACTINORHODIN TRANSPORTER-RELATED"/>
    <property type="match status" value="1"/>
</dbReference>
<evidence type="ECO:0000259" key="7">
    <source>
        <dbReference type="PROSITE" id="PS50850"/>
    </source>
</evidence>
<feature type="transmembrane region" description="Helical" evidence="6">
    <location>
        <begin position="290"/>
        <end position="315"/>
    </location>
</feature>
<evidence type="ECO:0000256" key="1">
    <source>
        <dbReference type="ARBA" id="ARBA00004651"/>
    </source>
</evidence>
<dbReference type="PROSITE" id="PS50850">
    <property type="entry name" value="MFS"/>
    <property type="match status" value="1"/>
</dbReference>
<feature type="transmembrane region" description="Helical" evidence="6">
    <location>
        <begin position="354"/>
        <end position="375"/>
    </location>
</feature>
<dbReference type="InterPro" id="IPR036259">
    <property type="entry name" value="MFS_trans_sf"/>
</dbReference>
<feature type="transmembrane region" description="Helical" evidence="6">
    <location>
        <begin position="95"/>
        <end position="114"/>
    </location>
</feature>
<dbReference type="Pfam" id="PF07690">
    <property type="entry name" value="MFS_1"/>
    <property type="match status" value="2"/>
</dbReference>
<evidence type="ECO:0000313" key="9">
    <source>
        <dbReference type="Proteomes" id="UP001589887"/>
    </source>
</evidence>
<keyword evidence="9" id="KW-1185">Reference proteome</keyword>
<evidence type="ECO:0000256" key="6">
    <source>
        <dbReference type="SAM" id="Phobius"/>
    </source>
</evidence>
<feature type="transmembrane region" description="Helical" evidence="6">
    <location>
        <begin position="120"/>
        <end position="141"/>
    </location>
</feature>
<reference evidence="8 9" key="1">
    <citation type="submission" date="2024-09" db="EMBL/GenBank/DDBJ databases">
        <authorList>
            <person name="Sun Q."/>
            <person name="Mori K."/>
        </authorList>
    </citation>
    <scope>NUCLEOTIDE SEQUENCE [LARGE SCALE GENOMIC DNA]</scope>
    <source>
        <strain evidence="8 9">JCM 4557</strain>
    </source>
</reference>
<comment type="caution">
    <text evidence="8">The sequence shown here is derived from an EMBL/GenBank/DDBJ whole genome shotgun (WGS) entry which is preliminary data.</text>
</comment>
<comment type="subcellular location">
    <subcellularLocation>
        <location evidence="1">Cell membrane</location>
        <topology evidence="1">Multi-pass membrane protein</topology>
    </subcellularLocation>
</comment>
<protein>
    <submittedName>
        <fullName evidence="8">MFS transporter</fullName>
    </submittedName>
</protein>
<dbReference type="Gene3D" id="1.20.1250.20">
    <property type="entry name" value="MFS general substrate transporter like domains"/>
    <property type="match status" value="1"/>
</dbReference>
<dbReference type="CDD" id="cd17321">
    <property type="entry name" value="MFS_MMR_MDR_like"/>
    <property type="match status" value="1"/>
</dbReference>
<keyword evidence="2 6" id="KW-0812">Transmembrane</keyword>
<dbReference type="PANTHER" id="PTHR42718">
    <property type="entry name" value="MAJOR FACILITATOR SUPERFAMILY MULTIDRUG TRANSPORTER MFSC"/>
    <property type="match status" value="1"/>
</dbReference>
<feature type="transmembrane region" description="Helical" evidence="6">
    <location>
        <begin position="387"/>
        <end position="408"/>
    </location>
</feature>
<dbReference type="Proteomes" id="UP001589887">
    <property type="component" value="Unassembled WGS sequence"/>
</dbReference>
<feature type="transmembrane region" description="Helical" evidence="6">
    <location>
        <begin position="65"/>
        <end position="83"/>
    </location>
</feature>
<evidence type="ECO:0000313" key="8">
    <source>
        <dbReference type="EMBL" id="MFC0845358.1"/>
    </source>
</evidence>
<keyword evidence="4 6" id="KW-0472">Membrane</keyword>
<evidence type="ECO:0000256" key="4">
    <source>
        <dbReference type="ARBA" id="ARBA00023136"/>
    </source>
</evidence>
<dbReference type="SUPFAM" id="SSF103473">
    <property type="entry name" value="MFS general substrate transporter"/>
    <property type="match status" value="1"/>
</dbReference>
<keyword evidence="5" id="KW-0046">Antibiotic resistance</keyword>
<proteinExistence type="predicted"/>
<feature type="transmembrane region" description="Helical" evidence="6">
    <location>
        <begin position="321"/>
        <end position="342"/>
    </location>
</feature>
<feature type="domain" description="Major facilitator superfamily (MFS) profile" evidence="7">
    <location>
        <begin position="29"/>
        <end position="478"/>
    </location>
</feature>
<gene>
    <name evidence="8" type="ORF">ACFH04_16800</name>
</gene>
<sequence length="483" mass="49239">MPKLVRQGPVAAEAAAGAPSGPYRWRWAALAVLLTAEAMNLLDATIVQVAAPVIHTDLGGPDSVIQWYAAAYTLPFAMFLITGGRLGDILGRKRVFRVGVAAFLAASLLCAAAPSAGVLIGARAVQGAAAALVIPQTIGLIRAMFDGDERARALGTIGPVMGLAAVCGPALGGLLTHADLFGSSWRAVFLVNLPLGAAVLLAAPLLHEDRAAVRPRLDLSGTALVVCGSGAVVYPLIQGHDAGWPGWTWALLAGGTALLGLFGLDQRRKSRRGRSPLVEAGLFRHRGFPAALVTSTLFFAVMNGLMLVVVLHLQLGLNADVLTAGLTLLPWSFGMAVASWIAGARLVPRYGPRLMYAGLAILLAGVLAATAVYAASDPAAYPWPLPAALAVCGAGVGLFTVPFFTAALHRVGPAETGSAAGLLNAVQQLGGTLGTALLGGVFLGAADPADGAQRAFWAAGSLLLATAAAVAAGLRRPSPDPAR</sequence>
<feature type="transmembrane region" description="Helical" evidence="6">
    <location>
        <begin position="420"/>
        <end position="443"/>
    </location>
</feature>
<feature type="transmembrane region" description="Helical" evidence="6">
    <location>
        <begin position="153"/>
        <end position="175"/>
    </location>
</feature>
<dbReference type="RefSeq" id="WP_394320149.1">
    <property type="nucleotide sequence ID" value="NZ_JBHMQV010000009.1"/>
</dbReference>
<feature type="transmembrane region" description="Helical" evidence="6">
    <location>
        <begin position="243"/>
        <end position="264"/>
    </location>
</feature>
<feature type="transmembrane region" description="Helical" evidence="6">
    <location>
        <begin position="455"/>
        <end position="474"/>
    </location>
</feature>
<name>A0ABV6THU0_9ACTN</name>
<dbReference type="InterPro" id="IPR020846">
    <property type="entry name" value="MFS_dom"/>
</dbReference>
<dbReference type="PRINTS" id="PR01036">
    <property type="entry name" value="TCRTETB"/>
</dbReference>
<organism evidence="8 9">
    <name type="scientific">Streptomyces noboritoensis</name>
    <dbReference type="NCBI Taxonomy" id="67337"/>
    <lineage>
        <taxon>Bacteria</taxon>
        <taxon>Bacillati</taxon>
        <taxon>Actinomycetota</taxon>
        <taxon>Actinomycetes</taxon>
        <taxon>Kitasatosporales</taxon>
        <taxon>Streptomycetaceae</taxon>
        <taxon>Streptomyces</taxon>
    </lineage>
</organism>
<dbReference type="EMBL" id="JBHMQV010000009">
    <property type="protein sequence ID" value="MFC0845358.1"/>
    <property type="molecule type" value="Genomic_DNA"/>
</dbReference>
<keyword evidence="3 6" id="KW-1133">Transmembrane helix</keyword>
<evidence type="ECO:0000256" key="2">
    <source>
        <dbReference type="ARBA" id="ARBA00022692"/>
    </source>
</evidence>
<dbReference type="Gene3D" id="1.20.1720.10">
    <property type="entry name" value="Multidrug resistance protein D"/>
    <property type="match status" value="1"/>
</dbReference>
<accession>A0ABV6THU0</accession>
<evidence type="ECO:0000256" key="3">
    <source>
        <dbReference type="ARBA" id="ARBA00022989"/>
    </source>
</evidence>
<dbReference type="InterPro" id="IPR011701">
    <property type="entry name" value="MFS"/>
</dbReference>
<evidence type="ECO:0000256" key="5">
    <source>
        <dbReference type="ARBA" id="ARBA00023251"/>
    </source>
</evidence>
<feature type="transmembrane region" description="Helical" evidence="6">
    <location>
        <begin position="187"/>
        <end position="207"/>
    </location>
</feature>